<evidence type="ECO:0000256" key="2">
    <source>
        <dbReference type="ARBA" id="ARBA00022741"/>
    </source>
</evidence>
<dbReference type="PANTHER" id="PTHR43334">
    <property type="entry name" value="ACETATE--COA LIGASE [ADP-FORMING]"/>
    <property type="match status" value="1"/>
</dbReference>
<dbReference type="InterPro" id="IPR051538">
    <property type="entry name" value="Acyl-CoA_Synth/Transferase"/>
</dbReference>
<dbReference type="AlphaFoldDB" id="X1VBU6"/>
<reference evidence="5" key="1">
    <citation type="journal article" date="2014" name="Front. Microbiol.">
        <title>High frequency of phylogenetically diverse reductive dehalogenase-homologous genes in deep subseafloor sedimentary metagenomes.</title>
        <authorList>
            <person name="Kawai M."/>
            <person name="Futagami T."/>
            <person name="Toyoda A."/>
            <person name="Takaki Y."/>
            <person name="Nishi S."/>
            <person name="Hori S."/>
            <person name="Arai W."/>
            <person name="Tsubouchi T."/>
            <person name="Morono Y."/>
            <person name="Uchiyama I."/>
            <person name="Ito T."/>
            <person name="Fujiyama A."/>
            <person name="Inagaki F."/>
            <person name="Takami H."/>
        </authorList>
    </citation>
    <scope>NUCLEOTIDE SEQUENCE</scope>
    <source>
        <strain evidence="5">Expedition CK06-06</strain>
    </source>
</reference>
<evidence type="ECO:0000256" key="1">
    <source>
        <dbReference type="ARBA" id="ARBA00022598"/>
    </source>
</evidence>
<name>X1VBU6_9ZZZZ</name>
<proteinExistence type="predicted"/>
<evidence type="ECO:0000313" key="5">
    <source>
        <dbReference type="EMBL" id="GAJ11026.1"/>
    </source>
</evidence>
<dbReference type="InterPro" id="IPR016102">
    <property type="entry name" value="Succinyl-CoA_synth-like"/>
</dbReference>
<dbReference type="GO" id="GO:0043758">
    <property type="term" value="F:acetate-CoA ligase (ADP-forming) activity"/>
    <property type="evidence" value="ECO:0007669"/>
    <property type="project" value="InterPro"/>
</dbReference>
<dbReference type="GO" id="GO:0005524">
    <property type="term" value="F:ATP binding"/>
    <property type="evidence" value="ECO:0007669"/>
    <property type="project" value="UniProtKB-KW"/>
</dbReference>
<dbReference type="Pfam" id="PF19045">
    <property type="entry name" value="Ligase_CoA_2"/>
    <property type="match status" value="1"/>
</dbReference>
<evidence type="ECO:0000259" key="4">
    <source>
        <dbReference type="Pfam" id="PF19045"/>
    </source>
</evidence>
<dbReference type="InterPro" id="IPR043938">
    <property type="entry name" value="Ligase_CoA_dom"/>
</dbReference>
<keyword evidence="2" id="KW-0547">Nucleotide-binding</keyword>
<organism evidence="5">
    <name type="scientific">marine sediment metagenome</name>
    <dbReference type="NCBI Taxonomy" id="412755"/>
    <lineage>
        <taxon>unclassified sequences</taxon>
        <taxon>metagenomes</taxon>
        <taxon>ecological metagenomes</taxon>
    </lineage>
</organism>
<gene>
    <name evidence="5" type="ORF">S12H4_45671</name>
</gene>
<evidence type="ECO:0000256" key="3">
    <source>
        <dbReference type="ARBA" id="ARBA00022840"/>
    </source>
</evidence>
<sequence length="208" mass="22734">GKLAGSDRVVSGAFRQYGIQRAFDDEELCDAAKALSYLPPAQGNRVAVITGAGGFGVMCADYIETDSPRARLQMAELSDRTISRIQEKAPPFASCHNPVDLTAAVTNEMFVHTLEALLEDAGVDIIVCITFFAPHSITDKLIDQMATAINGSKKPVMVFTEYGPFTDTYLKEFYKKGMIGFPSLTRTVKAVRFLVERGRILSALEEEA</sequence>
<feature type="non-terminal residue" evidence="5">
    <location>
        <position position="1"/>
    </location>
</feature>
<dbReference type="Gene3D" id="3.40.50.261">
    <property type="entry name" value="Succinyl-CoA synthetase domains"/>
    <property type="match status" value="1"/>
</dbReference>
<accession>X1VBU6</accession>
<protein>
    <recommendedName>
        <fullName evidence="4">Ligase-CoA domain-containing protein</fullName>
    </recommendedName>
</protein>
<keyword evidence="1" id="KW-0436">Ligase</keyword>
<comment type="caution">
    <text evidence="5">The sequence shown here is derived from an EMBL/GenBank/DDBJ whole genome shotgun (WGS) entry which is preliminary data.</text>
</comment>
<dbReference type="SUPFAM" id="SSF52210">
    <property type="entry name" value="Succinyl-CoA synthetase domains"/>
    <property type="match status" value="1"/>
</dbReference>
<dbReference type="EMBL" id="BARW01028265">
    <property type="protein sequence ID" value="GAJ11026.1"/>
    <property type="molecule type" value="Genomic_DNA"/>
</dbReference>
<feature type="domain" description="Ligase-CoA" evidence="4">
    <location>
        <begin position="46"/>
        <end position="185"/>
    </location>
</feature>
<keyword evidence="3" id="KW-0067">ATP-binding</keyword>
<dbReference type="PANTHER" id="PTHR43334:SF1">
    <property type="entry name" value="3-HYDROXYPROPIONATE--COA LIGASE [ADP-FORMING]"/>
    <property type="match status" value="1"/>
</dbReference>